<protein>
    <submittedName>
        <fullName evidence="8">Energy transducer TonB</fullName>
    </submittedName>
</protein>
<accession>A0A849SNM6</accession>
<evidence type="ECO:0000256" key="3">
    <source>
        <dbReference type="ARBA" id="ARBA00022989"/>
    </source>
</evidence>
<comment type="caution">
    <text evidence="8">The sequence shown here is derived from an EMBL/GenBank/DDBJ whole genome shotgun (WGS) entry which is preliminary data.</text>
</comment>
<evidence type="ECO:0000256" key="1">
    <source>
        <dbReference type="ARBA" id="ARBA00004167"/>
    </source>
</evidence>
<evidence type="ECO:0000256" key="2">
    <source>
        <dbReference type="ARBA" id="ARBA00022692"/>
    </source>
</evidence>
<dbReference type="Gene3D" id="3.30.1150.10">
    <property type="match status" value="1"/>
</dbReference>
<evidence type="ECO:0000256" key="5">
    <source>
        <dbReference type="SAM" id="MobiDB-lite"/>
    </source>
</evidence>
<dbReference type="InterPro" id="IPR006260">
    <property type="entry name" value="TonB/TolA_C"/>
</dbReference>
<proteinExistence type="predicted"/>
<dbReference type="NCBIfam" id="NF033768">
    <property type="entry name" value="myxo_SS_tail"/>
    <property type="match status" value="1"/>
</dbReference>
<dbReference type="AlphaFoldDB" id="A0A849SNM6"/>
<dbReference type="GO" id="GO:0016020">
    <property type="term" value="C:membrane"/>
    <property type="evidence" value="ECO:0007669"/>
    <property type="project" value="UniProtKB-SubCell"/>
</dbReference>
<evidence type="ECO:0000256" key="4">
    <source>
        <dbReference type="ARBA" id="ARBA00023136"/>
    </source>
</evidence>
<evidence type="ECO:0000313" key="8">
    <source>
        <dbReference type="EMBL" id="NOT33515.1"/>
    </source>
</evidence>
<dbReference type="Proteomes" id="UP000580839">
    <property type="component" value="Unassembled WGS sequence"/>
</dbReference>
<evidence type="ECO:0000313" key="9">
    <source>
        <dbReference type="Proteomes" id="UP000580839"/>
    </source>
</evidence>
<keyword evidence="3 6" id="KW-1133">Transmembrane helix</keyword>
<feature type="transmembrane region" description="Helical" evidence="6">
    <location>
        <begin position="46"/>
        <end position="66"/>
    </location>
</feature>
<feature type="compositionally biased region" description="Gly residues" evidence="5">
    <location>
        <begin position="198"/>
        <end position="213"/>
    </location>
</feature>
<feature type="region of interest" description="Disordered" evidence="5">
    <location>
        <begin position="234"/>
        <end position="255"/>
    </location>
</feature>
<sequence length="353" mass="36700">MNGPLAPAAASHRPLRPPIGPSGPLLMIADRRAFAAAFKSRLSRSLVLACGALIVLFVLGIFVIPVQQQIVARVELEQLKVEILPELILEAPPAIETMPDQALSALQVEKILPAPALEAPPENQPLIPTRVHRDDPSRAVDEAAIRRGRERAAEATKQLAGSRAALDQSIADLSSSLASANGVRTASNHSRQRVVRGGRSGGDLGSIGSGQAGSGSAADLGGAVEGASVAVGSLAPAPSSGTGSPDGSPRSGMNPGVYRSNASLLAVIQRYAAGIQYCYSNELKRDPSLRGKLVVAITVAASGAVTEASVISNSVRSDKLENCALSQIREWRFPPIPEGLTTFQAPFVFTPPN</sequence>
<feature type="region of interest" description="Disordered" evidence="5">
    <location>
        <begin position="179"/>
        <end position="219"/>
    </location>
</feature>
<dbReference type="InterPro" id="IPR037682">
    <property type="entry name" value="TonB_C"/>
</dbReference>
<reference evidence="8 9" key="1">
    <citation type="submission" date="2020-04" db="EMBL/GenBank/DDBJ databases">
        <title>Metagenomic profiling of ammonia- and methane-oxidizing microorganisms in a Dutch drinking water treatment plant.</title>
        <authorList>
            <person name="Poghosyan L."/>
            <person name="Leucker S."/>
        </authorList>
    </citation>
    <scope>NUCLEOTIDE SEQUENCE [LARGE SCALE GENOMIC DNA]</scope>
    <source>
        <strain evidence="8">S-RSF-IL-03</strain>
    </source>
</reference>
<comment type="subcellular location">
    <subcellularLocation>
        <location evidence="1">Membrane</location>
        <topology evidence="1">Single-pass membrane protein</topology>
    </subcellularLocation>
</comment>
<evidence type="ECO:0000259" key="7">
    <source>
        <dbReference type="Pfam" id="PF03544"/>
    </source>
</evidence>
<name>A0A849SNM6_UNCEI</name>
<evidence type="ECO:0000256" key="6">
    <source>
        <dbReference type="SAM" id="Phobius"/>
    </source>
</evidence>
<dbReference type="EMBL" id="JABFRW010000053">
    <property type="protein sequence ID" value="NOT33515.1"/>
    <property type="molecule type" value="Genomic_DNA"/>
</dbReference>
<keyword evidence="4 6" id="KW-0472">Membrane</keyword>
<organism evidence="8 9">
    <name type="scientific">Eiseniibacteriota bacterium</name>
    <dbReference type="NCBI Taxonomy" id="2212470"/>
    <lineage>
        <taxon>Bacteria</taxon>
        <taxon>Candidatus Eiseniibacteriota</taxon>
    </lineage>
</organism>
<dbReference type="Pfam" id="PF03544">
    <property type="entry name" value="TonB_C"/>
    <property type="match status" value="1"/>
</dbReference>
<feature type="domain" description="TonB C-terminal" evidence="7">
    <location>
        <begin position="289"/>
        <end position="350"/>
    </location>
</feature>
<dbReference type="InterPro" id="IPR049806">
    <property type="entry name" value="MasK-like_C"/>
</dbReference>
<feature type="region of interest" description="Disordered" evidence="5">
    <location>
        <begin position="117"/>
        <end position="138"/>
    </location>
</feature>
<gene>
    <name evidence="8" type="ORF">HOP12_05010</name>
</gene>
<dbReference type="SUPFAM" id="SSF74653">
    <property type="entry name" value="TolA/TonB C-terminal domain"/>
    <property type="match status" value="1"/>
</dbReference>
<keyword evidence="2 6" id="KW-0812">Transmembrane</keyword>
<feature type="compositionally biased region" description="Low complexity" evidence="5">
    <location>
        <begin position="234"/>
        <end position="252"/>
    </location>
</feature>
<dbReference type="GO" id="GO:0055085">
    <property type="term" value="P:transmembrane transport"/>
    <property type="evidence" value="ECO:0007669"/>
    <property type="project" value="InterPro"/>
</dbReference>
<dbReference type="NCBIfam" id="TIGR01352">
    <property type="entry name" value="tonB_Cterm"/>
    <property type="match status" value="1"/>
</dbReference>